<dbReference type="EMBL" id="CH474033">
    <property type="protein sequence ID" value="EDL99763.1"/>
    <property type="molecule type" value="Genomic_DNA"/>
</dbReference>
<gene>
    <name evidence="1" type="ORF">rCG_22956</name>
</gene>
<reference evidence="1 2" key="2">
    <citation type="submission" date="2005-09" db="EMBL/GenBank/DDBJ databases">
        <authorList>
            <person name="Mural R.J."/>
            <person name="Li P.W."/>
            <person name="Adams M.D."/>
            <person name="Amanatides P.G."/>
            <person name="Baden-Tillson H."/>
            <person name="Barnstead M."/>
            <person name="Chin S.H."/>
            <person name="Dew I."/>
            <person name="Evans C.A."/>
            <person name="Ferriera S."/>
            <person name="Flanigan M."/>
            <person name="Fosler C."/>
            <person name="Glodek A."/>
            <person name="Gu Z."/>
            <person name="Holt R.A."/>
            <person name="Jennings D."/>
            <person name="Kraft C.L."/>
            <person name="Lu F."/>
            <person name="Nguyen T."/>
            <person name="Nusskern D.R."/>
            <person name="Pfannkoch C.M."/>
            <person name="Sitter C."/>
            <person name="Sutton G.G."/>
            <person name="Venter J.C."/>
            <person name="Wang Z."/>
            <person name="Woodage T."/>
            <person name="Zheng X.H."/>
            <person name="Zhong F."/>
        </authorList>
    </citation>
    <scope>NUCLEOTIDE SEQUENCE [LARGE SCALE GENOMIC DNA]</scope>
    <source>
        <strain evidence="1">BN</strain>
        <strain evidence="2">BN, Sprague-Dawley</strain>
    </source>
</reference>
<dbReference type="EMBL" id="CH474033">
    <property type="protein sequence ID" value="EDL99764.1"/>
    <property type="molecule type" value="Genomic_DNA"/>
</dbReference>
<evidence type="ECO:0000313" key="1">
    <source>
        <dbReference type="EMBL" id="EDL99763.1"/>
    </source>
</evidence>
<reference evidence="1" key="1">
    <citation type="journal article" date="2005" name="Genome Res.">
        <title>Gene and alternative splicing annotation with AIR.</title>
        <authorList>
            <person name="Florea L."/>
            <person name="Di Francesco V."/>
            <person name="Miller J."/>
            <person name="Turner R."/>
            <person name="Yao A."/>
            <person name="Harris M."/>
            <person name="Walenz B."/>
            <person name="Mobarry C."/>
            <person name="Merkulov G.V."/>
            <person name="Charlab R."/>
            <person name="Dew I."/>
            <person name="Deng Z."/>
            <person name="Istrail S."/>
            <person name="Li P."/>
            <person name="Sutton G."/>
        </authorList>
    </citation>
    <scope>NUCLEOTIDE SEQUENCE</scope>
    <source>
        <strain evidence="1">BN</strain>
    </source>
</reference>
<protein>
    <submittedName>
        <fullName evidence="1">RCG22956, isoform CRA_a</fullName>
    </submittedName>
</protein>
<sequence length="30" mass="3376">MKSRTLSSSCTMPAWTLGQYSHLDYNGLNL</sequence>
<organism evidence="1 2">
    <name type="scientific">Rattus norvegicus</name>
    <name type="common">Rat</name>
    <dbReference type="NCBI Taxonomy" id="10116"/>
    <lineage>
        <taxon>Eukaryota</taxon>
        <taxon>Metazoa</taxon>
        <taxon>Chordata</taxon>
        <taxon>Craniata</taxon>
        <taxon>Vertebrata</taxon>
        <taxon>Euteleostomi</taxon>
        <taxon>Mammalia</taxon>
        <taxon>Eutheria</taxon>
        <taxon>Euarchontoglires</taxon>
        <taxon>Glires</taxon>
        <taxon>Rodentia</taxon>
        <taxon>Myomorpha</taxon>
        <taxon>Muroidea</taxon>
        <taxon>Muridae</taxon>
        <taxon>Murinae</taxon>
        <taxon>Rattus</taxon>
    </lineage>
</organism>
<evidence type="ECO:0000313" key="2">
    <source>
        <dbReference type="Proteomes" id="UP000234681"/>
    </source>
</evidence>
<accession>A6KBA1</accession>
<dbReference type="Proteomes" id="UP000234681">
    <property type="component" value="Chromosome 1"/>
</dbReference>
<dbReference type="AlphaFoldDB" id="A6KBA1"/>
<name>A6KBA1_RAT</name>
<proteinExistence type="predicted"/>